<dbReference type="CDD" id="cd01085">
    <property type="entry name" value="APP"/>
    <property type="match status" value="1"/>
</dbReference>
<evidence type="ECO:0000259" key="5">
    <source>
        <dbReference type="Pfam" id="PF01321"/>
    </source>
</evidence>
<dbReference type="FunFam" id="3.90.230.10:FF:000009">
    <property type="entry name" value="xaa-Pro aminopeptidase 2"/>
    <property type="match status" value="1"/>
</dbReference>
<dbReference type="SUPFAM" id="SSF53092">
    <property type="entry name" value="Creatinase/prolidase N-terminal domain"/>
    <property type="match status" value="1"/>
</dbReference>
<dbReference type="SUPFAM" id="SSF55920">
    <property type="entry name" value="Creatinase/aminopeptidase"/>
    <property type="match status" value="1"/>
</dbReference>
<comment type="caution">
    <text evidence="7">The sequence shown here is derived from an EMBL/GenBank/DDBJ whole genome shotgun (WGS) entry which is preliminary data.</text>
</comment>
<gene>
    <name evidence="7" type="ORF">H9888_00085</name>
</gene>
<dbReference type="InterPro" id="IPR036005">
    <property type="entry name" value="Creatinase/aminopeptidase-like"/>
</dbReference>
<dbReference type="Gene3D" id="3.90.230.10">
    <property type="entry name" value="Creatinase/methionine aminopeptidase superfamily"/>
    <property type="match status" value="1"/>
</dbReference>
<dbReference type="Pfam" id="PF16188">
    <property type="entry name" value="Peptidase_M24_C"/>
    <property type="match status" value="1"/>
</dbReference>
<dbReference type="EMBL" id="DXHL01000002">
    <property type="protein sequence ID" value="HIW09876.1"/>
    <property type="molecule type" value="Genomic_DNA"/>
</dbReference>
<reference evidence="7" key="1">
    <citation type="journal article" date="2021" name="PeerJ">
        <title>Extensive microbial diversity within the chicken gut microbiome revealed by metagenomics and culture.</title>
        <authorList>
            <person name="Gilroy R."/>
            <person name="Ravi A."/>
            <person name="Getino M."/>
            <person name="Pursley I."/>
            <person name="Horton D.L."/>
            <person name="Alikhan N.F."/>
            <person name="Baker D."/>
            <person name="Gharbi K."/>
            <person name="Hall N."/>
            <person name="Watson M."/>
            <person name="Adriaenssens E.M."/>
            <person name="Foster-Nyarko E."/>
            <person name="Jarju S."/>
            <person name="Secka A."/>
            <person name="Antonio M."/>
            <person name="Oren A."/>
            <person name="Chaudhuri R.R."/>
            <person name="La Ragione R."/>
            <person name="Hildebrand F."/>
            <person name="Pallen M.J."/>
        </authorList>
    </citation>
    <scope>NUCLEOTIDE SEQUENCE</scope>
    <source>
        <strain evidence="7">ChiBcec15-1070</strain>
    </source>
</reference>
<dbReference type="Gene3D" id="3.40.350.10">
    <property type="entry name" value="Creatinase/prolidase N-terminal domain"/>
    <property type="match status" value="2"/>
</dbReference>
<evidence type="ECO:0000313" key="8">
    <source>
        <dbReference type="Proteomes" id="UP000823926"/>
    </source>
</evidence>
<organism evidence="7 8">
    <name type="scientific">Candidatus Rikenella faecigallinarum</name>
    <dbReference type="NCBI Taxonomy" id="2838745"/>
    <lineage>
        <taxon>Bacteria</taxon>
        <taxon>Pseudomonadati</taxon>
        <taxon>Bacteroidota</taxon>
        <taxon>Bacteroidia</taxon>
        <taxon>Bacteroidales</taxon>
        <taxon>Rikenellaceae</taxon>
        <taxon>Rikenella</taxon>
    </lineage>
</organism>
<dbReference type="AlphaFoldDB" id="A0A9D1QBU2"/>
<dbReference type="InterPro" id="IPR029149">
    <property type="entry name" value="Creatin/AminoP/Spt16_N"/>
</dbReference>
<evidence type="ECO:0000313" key="7">
    <source>
        <dbReference type="EMBL" id="HIW09876.1"/>
    </source>
</evidence>
<comment type="similarity">
    <text evidence="1">Belongs to the peptidase M24B family.</text>
</comment>
<dbReference type="GO" id="GO:0046872">
    <property type="term" value="F:metal ion binding"/>
    <property type="evidence" value="ECO:0007669"/>
    <property type="project" value="UniProtKB-KW"/>
</dbReference>
<keyword evidence="7" id="KW-0645">Protease</keyword>
<dbReference type="InterPro" id="IPR033740">
    <property type="entry name" value="Pept_M24B"/>
</dbReference>
<dbReference type="GO" id="GO:0070006">
    <property type="term" value="F:metalloaminopeptidase activity"/>
    <property type="evidence" value="ECO:0007669"/>
    <property type="project" value="InterPro"/>
</dbReference>
<evidence type="ECO:0000256" key="1">
    <source>
        <dbReference type="ARBA" id="ARBA00008766"/>
    </source>
</evidence>
<dbReference type="InterPro" id="IPR000994">
    <property type="entry name" value="Pept_M24"/>
</dbReference>
<protein>
    <submittedName>
        <fullName evidence="7">Aminopeptidase P family protein</fullName>
    </submittedName>
</protein>
<dbReference type="Pfam" id="PF16189">
    <property type="entry name" value="Creatinase_N_2"/>
    <property type="match status" value="1"/>
</dbReference>
<name>A0A9D1QBU2_9BACT</name>
<feature type="domain" description="Creatinase N-terminal" evidence="5">
    <location>
        <begin position="10"/>
        <end position="135"/>
    </location>
</feature>
<dbReference type="Proteomes" id="UP000823926">
    <property type="component" value="Unassembled WGS sequence"/>
</dbReference>
<dbReference type="InterPro" id="IPR050422">
    <property type="entry name" value="X-Pro_aminopeptidase_P"/>
</dbReference>
<reference evidence="7" key="2">
    <citation type="submission" date="2021-04" db="EMBL/GenBank/DDBJ databases">
        <authorList>
            <person name="Gilroy R."/>
        </authorList>
    </citation>
    <scope>NUCLEOTIDE SEQUENCE</scope>
    <source>
        <strain evidence="7">ChiBcec15-1070</strain>
    </source>
</reference>
<evidence type="ECO:0000259" key="6">
    <source>
        <dbReference type="Pfam" id="PF16188"/>
    </source>
</evidence>
<dbReference type="Pfam" id="PF00557">
    <property type="entry name" value="Peptidase_M24"/>
    <property type="match status" value="1"/>
</dbReference>
<dbReference type="GO" id="GO:0005737">
    <property type="term" value="C:cytoplasm"/>
    <property type="evidence" value="ECO:0007669"/>
    <property type="project" value="UniProtKB-ARBA"/>
</dbReference>
<keyword evidence="3" id="KW-0378">Hydrolase</keyword>
<dbReference type="InterPro" id="IPR032416">
    <property type="entry name" value="Peptidase_M24_C"/>
</dbReference>
<feature type="domain" description="Peptidase M24" evidence="4">
    <location>
        <begin position="316"/>
        <end position="531"/>
    </location>
</feature>
<feature type="domain" description="Peptidase M24 C-terminal" evidence="6">
    <location>
        <begin position="537"/>
        <end position="597"/>
    </location>
</feature>
<evidence type="ECO:0000259" key="4">
    <source>
        <dbReference type="Pfam" id="PF00557"/>
    </source>
</evidence>
<keyword evidence="2" id="KW-0479">Metal-binding</keyword>
<dbReference type="PANTHER" id="PTHR43763:SF6">
    <property type="entry name" value="XAA-PRO AMINOPEPTIDASE 1"/>
    <property type="match status" value="1"/>
</dbReference>
<sequence length="597" mass="66735">MTAATTIPQRLAALRQWMHDHSLGAFVVPSNDPHFSEYVTPHWGCRAWISGFDGSAGTVVVTAERAALWTDSRYFLQAETQLRGSGIELQRMGVAGTPSLAEWLQQHLHANSVVGVDGALFSRAAFDQFQRELVEQQLELRATDDPFASIWKGRPPMPSETVIALSEQYSGESTAHKLARIRQQQPQDAVRIIAVLDEIAWTLNLRGGDIAYNPLFISYLAVEPQRAVLFVQPQKIASDTAKQLQEEADVEISPYEAFTEYLTTLGGKKVVVNPNGLDTRSWEALEHAEAHLIRESTPYGAVSAMKAVKNRTEIEGFRQAMERDGVALVRFERWLEEAVRSGARPTERQIAERLHAFRAAGEEFRGESFETIAGYGDHGAIVHYSVTPESDCPLDTESFLLIDSGGQYLCGTTDITRTYHFGRPTAEQRRDYTAVLKGMIDLSASQFPVRTRGAQLDVLARRYLWAQGDNYLHGTGHGIGHFLCVHEGPQSIRMNENPVVLQPGMVQSCEPGLYRAGSHGIRIENLILVSETDVPNGFLRFETLTLCPISTTALDIEALERPQREWLNSYHAEVYRRLAPLLTPDEQAWLRDKTRPV</sequence>
<dbReference type="Pfam" id="PF01321">
    <property type="entry name" value="Creatinase_N"/>
    <property type="match status" value="1"/>
</dbReference>
<evidence type="ECO:0000256" key="2">
    <source>
        <dbReference type="ARBA" id="ARBA00022723"/>
    </source>
</evidence>
<evidence type="ECO:0000256" key="3">
    <source>
        <dbReference type="ARBA" id="ARBA00022801"/>
    </source>
</evidence>
<proteinExistence type="inferred from homology"/>
<dbReference type="FunFam" id="3.40.350.10:FF:000003">
    <property type="entry name" value="Xaa-pro aminopeptidase P"/>
    <property type="match status" value="1"/>
</dbReference>
<dbReference type="PANTHER" id="PTHR43763">
    <property type="entry name" value="XAA-PRO AMINOPEPTIDASE 1"/>
    <property type="match status" value="1"/>
</dbReference>
<dbReference type="InterPro" id="IPR000587">
    <property type="entry name" value="Creatinase_N"/>
</dbReference>
<keyword evidence="7" id="KW-0031">Aminopeptidase</keyword>
<accession>A0A9D1QBU2</accession>